<feature type="transmembrane region" description="Helical" evidence="1">
    <location>
        <begin position="48"/>
        <end position="69"/>
    </location>
</feature>
<gene>
    <name evidence="3" type="ORF">GTU77_02945</name>
</gene>
<evidence type="ECO:0000313" key="4">
    <source>
        <dbReference type="Proteomes" id="UP000719917"/>
    </source>
</evidence>
<protein>
    <submittedName>
        <fullName evidence="3">Acyltransferase family protein</fullName>
    </submittedName>
</protein>
<accession>A0AAJ2YYA3</accession>
<evidence type="ECO:0000313" key="3">
    <source>
        <dbReference type="EMBL" id="NBA11168.1"/>
    </source>
</evidence>
<comment type="caution">
    <text evidence="3">The sequence shown here is derived from an EMBL/GenBank/DDBJ whole genome shotgun (WGS) entry which is preliminary data.</text>
</comment>
<feature type="domain" description="Acyltransferase 3" evidence="2">
    <location>
        <begin position="14"/>
        <end position="103"/>
    </location>
</feature>
<dbReference type="Pfam" id="PF01757">
    <property type="entry name" value="Acyl_transf_3"/>
    <property type="match status" value="1"/>
</dbReference>
<keyword evidence="1" id="KW-1133">Transmembrane helix</keyword>
<feature type="transmembrane region" description="Helical" evidence="1">
    <location>
        <begin position="89"/>
        <end position="109"/>
    </location>
</feature>
<dbReference type="GO" id="GO:0016747">
    <property type="term" value="F:acyltransferase activity, transferring groups other than amino-acyl groups"/>
    <property type="evidence" value="ECO:0007669"/>
    <property type="project" value="InterPro"/>
</dbReference>
<organism evidence="3 4">
    <name type="scientific">Weissella confusa</name>
    <name type="common">Lactobacillus confusus</name>
    <dbReference type="NCBI Taxonomy" id="1583"/>
    <lineage>
        <taxon>Bacteria</taxon>
        <taxon>Bacillati</taxon>
        <taxon>Bacillota</taxon>
        <taxon>Bacilli</taxon>
        <taxon>Lactobacillales</taxon>
        <taxon>Lactobacillaceae</taxon>
        <taxon>Weissella</taxon>
    </lineage>
</organism>
<dbReference type="InterPro" id="IPR002656">
    <property type="entry name" value="Acyl_transf_3_dom"/>
</dbReference>
<dbReference type="RefSeq" id="WP_161690452.1">
    <property type="nucleotide sequence ID" value="NZ_JAAAMQ010000004.1"/>
</dbReference>
<evidence type="ECO:0000256" key="1">
    <source>
        <dbReference type="SAM" id="Phobius"/>
    </source>
</evidence>
<dbReference type="Proteomes" id="UP000719917">
    <property type="component" value="Unassembled WGS sequence"/>
</dbReference>
<dbReference type="AlphaFoldDB" id="A0AAJ2YYA3"/>
<reference evidence="3" key="1">
    <citation type="submission" date="2020-01" db="EMBL/GenBank/DDBJ databases">
        <title>First Reported Case and Whole Genome of Weissella confusa in an Equid.</title>
        <authorList>
            <person name="Little S.V."/>
            <person name="Lawhon S.D."/>
        </authorList>
    </citation>
    <scope>NUCLEOTIDE SEQUENCE</scope>
    <source>
        <strain evidence="3">718955</strain>
    </source>
</reference>
<keyword evidence="3" id="KW-0012">Acyltransferase</keyword>
<evidence type="ECO:0000259" key="2">
    <source>
        <dbReference type="Pfam" id="PF01757"/>
    </source>
</evidence>
<sequence length="132" mass="15318">MGGYESISAVLIGLSSLFIMPVFFALSGFFYRQVSNLKMFATNIYKKLISFGIPYLFFSVVYAVLQQFFGNVEQGFQALPRIFWMPIGYLWFLLVLFWIYVLVGIVDLLRVDYRLSLGCSYARFTDRFFSAL</sequence>
<keyword evidence="1" id="KW-0812">Transmembrane</keyword>
<proteinExistence type="predicted"/>
<feature type="transmembrane region" description="Helical" evidence="1">
    <location>
        <begin position="6"/>
        <end position="27"/>
    </location>
</feature>
<name>A0AAJ2YYA3_WEICO</name>
<keyword evidence="3" id="KW-0808">Transferase</keyword>
<keyword evidence="1" id="KW-0472">Membrane</keyword>
<dbReference type="EMBL" id="JAAAMQ010000004">
    <property type="protein sequence ID" value="NBA11168.1"/>
    <property type="molecule type" value="Genomic_DNA"/>
</dbReference>